<reference evidence="3" key="1">
    <citation type="journal article" date="2019" name="Nat. Commun.">
        <title>The genome of broomcorn millet.</title>
        <authorList>
            <person name="Zou C."/>
            <person name="Miki D."/>
            <person name="Li D."/>
            <person name="Tang Q."/>
            <person name="Xiao L."/>
            <person name="Rajput S."/>
            <person name="Deng P."/>
            <person name="Jia W."/>
            <person name="Huang R."/>
            <person name="Zhang M."/>
            <person name="Sun Y."/>
            <person name="Hu J."/>
            <person name="Fu X."/>
            <person name="Schnable P.S."/>
            <person name="Li F."/>
            <person name="Zhang H."/>
            <person name="Feng B."/>
            <person name="Zhu X."/>
            <person name="Liu R."/>
            <person name="Schnable J.C."/>
            <person name="Zhu J.-K."/>
            <person name="Zhang H."/>
        </authorList>
    </citation>
    <scope>NUCLEOTIDE SEQUENCE [LARGE SCALE GENOMIC DNA]</scope>
</reference>
<feature type="region of interest" description="Disordered" evidence="1">
    <location>
        <begin position="52"/>
        <end position="90"/>
    </location>
</feature>
<dbReference type="AlphaFoldDB" id="A0A3L6T796"/>
<gene>
    <name evidence="2" type="ORF">C2845_PM03G31810</name>
</gene>
<evidence type="ECO:0000313" key="2">
    <source>
        <dbReference type="EMBL" id="RLN33358.1"/>
    </source>
</evidence>
<comment type="caution">
    <text evidence="2">The sequence shown here is derived from an EMBL/GenBank/DDBJ whole genome shotgun (WGS) entry which is preliminary data.</text>
</comment>
<evidence type="ECO:0000256" key="1">
    <source>
        <dbReference type="SAM" id="MobiDB-lite"/>
    </source>
</evidence>
<dbReference type="Proteomes" id="UP000275267">
    <property type="component" value="Unassembled WGS sequence"/>
</dbReference>
<organism evidence="2 3">
    <name type="scientific">Panicum miliaceum</name>
    <name type="common">Proso millet</name>
    <name type="synonym">Broomcorn millet</name>
    <dbReference type="NCBI Taxonomy" id="4540"/>
    <lineage>
        <taxon>Eukaryota</taxon>
        <taxon>Viridiplantae</taxon>
        <taxon>Streptophyta</taxon>
        <taxon>Embryophyta</taxon>
        <taxon>Tracheophyta</taxon>
        <taxon>Spermatophyta</taxon>
        <taxon>Magnoliopsida</taxon>
        <taxon>Liliopsida</taxon>
        <taxon>Poales</taxon>
        <taxon>Poaceae</taxon>
        <taxon>PACMAD clade</taxon>
        <taxon>Panicoideae</taxon>
        <taxon>Panicodae</taxon>
        <taxon>Paniceae</taxon>
        <taxon>Panicinae</taxon>
        <taxon>Panicum</taxon>
        <taxon>Panicum sect. Panicum</taxon>
    </lineage>
</organism>
<sequence length="259" mass="29167">MQSSVELLLNMQSDSVARASESAIVPIPSSVGSTATEKFPVDDSQVDTHCRLVEPYERNRNKAISSSLNRSEKAPSPPKQSTSKPADVGVRTCVPHTIQSYQKEPSAIVDQLLGEMKRSSTHKASAKSINVQNISESDHWILITIQPKRGAAVVLDSADYPHEKYAEFIEILHNAYRLSMLNRGPHLEGGPQHLRIIYHKWLLKIPPSNRALDKSDIDDICTDVCRFIYHEVCHERGSYYNDDDNELAEDKCRDLRNFV</sequence>
<proteinExistence type="predicted"/>
<dbReference type="EMBL" id="PQIB02000002">
    <property type="protein sequence ID" value="RLN33358.1"/>
    <property type="molecule type" value="Genomic_DNA"/>
</dbReference>
<protein>
    <submittedName>
        <fullName evidence="2">Uncharacterized protein</fullName>
    </submittedName>
</protein>
<accession>A0A3L6T796</accession>
<evidence type="ECO:0000313" key="3">
    <source>
        <dbReference type="Proteomes" id="UP000275267"/>
    </source>
</evidence>
<name>A0A3L6T796_PANMI</name>
<keyword evidence="3" id="KW-1185">Reference proteome</keyword>